<name>A0A8T0G143_ARGBR</name>
<proteinExistence type="predicted"/>
<reference evidence="1" key="2">
    <citation type="submission" date="2020-06" db="EMBL/GenBank/DDBJ databases">
        <authorList>
            <person name="Sheffer M."/>
        </authorList>
    </citation>
    <scope>NUCLEOTIDE SEQUENCE</scope>
</reference>
<evidence type="ECO:0000313" key="2">
    <source>
        <dbReference type="Proteomes" id="UP000807504"/>
    </source>
</evidence>
<evidence type="ECO:0008006" key="3">
    <source>
        <dbReference type="Google" id="ProtNLM"/>
    </source>
</evidence>
<dbReference type="Proteomes" id="UP000807504">
    <property type="component" value="Unassembled WGS sequence"/>
</dbReference>
<protein>
    <recommendedName>
        <fullName evidence="3">Reverse transcriptase domain-containing protein</fullName>
    </recommendedName>
</protein>
<dbReference type="EMBL" id="JABXBU010000001">
    <property type="protein sequence ID" value="KAF8795549.1"/>
    <property type="molecule type" value="Genomic_DNA"/>
</dbReference>
<comment type="caution">
    <text evidence="1">The sequence shown here is derived from an EMBL/GenBank/DDBJ whole genome shotgun (WGS) entry which is preliminary data.</text>
</comment>
<accession>A0A8T0G143</accession>
<keyword evidence="2" id="KW-1185">Reference proteome</keyword>
<evidence type="ECO:0000313" key="1">
    <source>
        <dbReference type="EMBL" id="KAF8795549.1"/>
    </source>
</evidence>
<reference evidence="1" key="1">
    <citation type="journal article" date="2020" name="bioRxiv">
        <title>Chromosome-level reference genome of the European wasp spider Argiope bruennichi: a resource for studies on range expansion and evolutionary adaptation.</title>
        <authorList>
            <person name="Sheffer M.M."/>
            <person name="Hoppe A."/>
            <person name="Krehenwinkel H."/>
            <person name="Uhl G."/>
            <person name="Kuss A.W."/>
            <person name="Jensen L."/>
            <person name="Jensen C."/>
            <person name="Gillespie R.G."/>
            <person name="Hoff K.J."/>
            <person name="Prost S."/>
        </authorList>
    </citation>
    <scope>NUCLEOTIDE SEQUENCE</scope>
</reference>
<dbReference type="AlphaFoldDB" id="A0A8T0G143"/>
<organism evidence="1 2">
    <name type="scientific">Argiope bruennichi</name>
    <name type="common">Wasp spider</name>
    <name type="synonym">Aranea bruennichi</name>
    <dbReference type="NCBI Taxonomy" id="94029"/>
    <lineage>
        <taxon>Eukaryota</taxon>
        <taxon>Metazoa</taxon>
        <taxon>Ecdysozoa</taxon>
        <taxon>Arthropoda</taxon>
        <taxon>Chelicerata</taxon>
        <taxon>Arachnida</taxon>
        <taxon>Araneae</taxon>
        <taxon>Araneomorphae</taxon>
        <taxon>Entelegynae</taxon>
        <taxon>Araneoidea</taxon>
        <taxon>Araneidae</taxon>
        <taxon>Argiope</taxon>
    </lineage>
</organism>
<sequence>MRPNDIAQCEIYTDDAERSFFKARKFVTAAAPIKLSESFILVPSMFDWILCGSRIHTTIIENTSVHHISVQDSTDCLNDKIRCLWELNSIGIQGTQKRKMTIRDEEILSLSEFYKLKTIEEWFLCLGNQQLHFCQITKLLLKQSSIFFDEDLPLLLPHENGRNVTRFLWYKLENDSSEIATFADEITEYRFTCLPFGLTCFRFLLSAAIRELASNHQKEFPIAAPMIDKNMYMDDFLGSVEYESWITILYYENENFMSLMKLPMDKWTTNSLKLKDVLQTHEKHYRTDTIILGIDWNTFDDSLGNGFKTSFCIYRDKPLTKRWLLPVLLASMIP</sequence>
<gene>
    <name evidence="1" type="ORF">HNY73_000039</name>
</gene>